<dbReference type="EMBL" id="JAUKTV010000022">
    <property type="protein sequence ID" value="KAK0704166.1"/>
    <property type="molecule type" value="Genomic_DNA"/>
</dbReference>
<gene>
    <name evidence="1" type="ORF">B0T21DRAFT_378075</name>
</gene>
<accession>A0AA40DK03</accession>
<sequence>MILHQVITCPNRPLWSRKSIKLITTTKRAKKRGVIRIRPTTLKTSSKKIPANQIFWKLEKLFGQPETTDFTRRTAFANRGAARGR</sequence>
<name>A0AA40DK03_9PEZI</name>
<dbReference type="AlphaFoldDB" id="A0AA40DK03"/>
<organism evidence="1 2">
    <name type="scientific">Apiosordaria backusii</name>
    <dbReference type="NCBI Taxonomy" id="314023"/>
    <lineage>
        <taxon>Eukaryota</taxon>
        <taxon>Fungi</taxon>
        <taxon>Dikarya</taxon>
        <taxon>Ascomycota</taxon>
        <taxon>Pezizomycotina</taxon>
        <taxon>Sordariomycetes</taxon>
        <taxon>Sordariomycetidae</taxon>
        <taxon>Sordariales</taxon>
        <taxon>Lasiosphaeriaceae</taxon>
        <taxon>Apiosordaria</taxon>
    </lineage>
</organism>
<proteinExistence type="predicted"/>
<keyword evidence="2" id="KW-1185">Reference proteome</keyword>
<evidence type="ECO:0000313" key="2">
    <source>
        <dbReference type="Proteomes" id="UP001172159"/>
    </source>
</evidence>
<reference evidence="1" key="1">
    <citation type="submission" date="2023-06" db="EMBL/GenBank/DDBJ databases">
        <title>Genome-scale phylogeny and comparative genomics of the fungal order Sordariales.</title>
        <authorList>
            <consortium name="Lawrence Berkeley National Laboratory"/>
            <person name="Hensen N."/>
            <person name="Bonometti L."/>
            <person name="Westerberg I."/>
            <person name="Brannstrom I.O."/>
            <person name="Guillou S."/>
            <person name="Cros-Aarteil S."/>
            <person name="Calhoun S."/>
            <person name="Haridas S."/>
            <person name="Kuo A."/>
            <person name="Mondo S."/>
            <person name="Pangilinan J."/>
            <person name="Riley R."/>
            <person name="Labutti K."/>
            <person name="Andreopoulos B."/>
            <person name="Lipzen A."/>
            <person name="Chen C."/>
            <person name="Yanf M."/>
            <person name="Daum C."/>
            <person name="Ng V."/>
            <person name="Clum A."/>
            <person name="Steindorff A."/>
            <person name="Ohm R."/>
            <person name="Martin F."/>
            <person name="Silar P."/>
            <person name="Natvig D."/>
            <person name="Lalanne C."/>
            <person name="Gautier V."/>
            <person name="Ament-Velasquez S.L."/>
            <person name="Kruys A."/>
            <person name="Hutchinson M.I."/>
            <person name="Powell A.J."/>
            <person name="Barry K."/>
            <person name="Miller A.N."/>
            <person name="Grigoriev I.V."/>
            <person name="Debuchy R."/>
            <person name="Gladieux P."/>
            <person name="Thoren M.H."/>
            <person name="Johannesson H."/>
        </authorList>
    </citation>
    <scope>NUCLEOTIDE SEQUENCE</scope>
    <source>
        <strain evidence="1">CBS 540.89</strain>
    </source>
</reference>
<evidence type="ECO:0000313" key="1">
    <source>
        <dbReference type="EMBL" id="KAK0704166.1"/>
    </source>
</evidence>
<protein>
    <submittedName>
        <fullName evidence="1">Uncharacterized protein</fullName>
    </submittedName>
</protein>
<comment type="caution">
    <text evidence="1">The sequence shown here is derived from an EMBL/GenBank/DDBJ whole genome shotgun (WGS) entry which is preliminary data.</text>
</comment>
<dbReference type="Proteomes" id="UP001172159">
    <property type="component" value="Unassembled WGS sequence"/>
</dbReference>